<organism evidence="2 3">
    <name type="scientific">Trichobilharzia regenti</name>
    <name type="common">Nasal bird schistosome</name>
    <dbReference type="NCBI Taxonomy" id="157069"/>
    <lineage>
        <taxon>Eukaryota</taxon>
        <taxon>Metazoa</taxon>
        <taxon>Spiralia</taxon>
        <taxon>Lophotrochozoa</taxon>
        <taxon>Platyhelminthes</taxon>
        <taxon>Trematoda</taxon>
        <taxon>Digenea</taxon>
        <taxon>Strigeidida</taxon>
        <taxon>Schistosomatoidea</taxon>
        <taxon>Schistosomatidae</taxon>
        <taxon>Trichobilharzia</taxon>
    </lineage>
</organism>
<feature type="compositionally biased region" description="Polar residues" evidence="1">
    <location>
        <begin position="1"/>
        <end position="29"/>
    </location>
</feature>
<feature type="region of interest" description="Disordered" evidence="1">
    <location>
        <begin position="1"/>
        <end position="39"/>
    </location>
</feature>
<feature type="compositionally biased region" description="Polar residues" evidence="1">
    <location>
        <begin position="83"/>
        <end position="95"/>
    </location>
</feature>
<protein>
    <submittedName>
        <fullName evidence="3">Non-specific serine/threonine protein kinase</fullName>
    </submittedName>
</protein>
<proteinExistence type="predicted"/>
<name>A0AA85K0K0_TRIRE</name>
<evidence type="ECO:0000313" key="2">
    <source>
        <dbReference type="Proteomes" id="UP000050795"/>
    </source>
</evidence>
<evidence type="ECO:0000256" key="1">
    <source>
        <dbReference type="SAM" id="MobiDB-lite"/>
    </source>
</evidence>
<dbReference type="WBParaSite" id="TREG1_62910.1">
    <property type="protein sequence ID" value="TREG1_62910.1"/>
    <property type="gene ID" value="TREG1_62910"/>
</dbReference>
<reference evidence="3" key="2">
    <citation type="submission" date="2023-11" db="UniProtKB">
        <authorList>
            <consortium name="WormBaseParasite"/>
        </authorList>
    </citation>
    <scope>IDENTIFICATION</scope>
</reference>
<keyword evidence="2" id="KW-1185">Reference proteome</keyword>
<sequence length="838" mass="93695">MSTTTVIKTNAEKSASQLADMTSTQTDRQQSTKKDRKRSWRKMFMYTKQLTSTKYNSPYKINLKETCQKSKSIHKRKKRETETYSQSVKPISTNGDCERTNLKQHTSSFTDWFTRRRLKSPNGSTSPDNINIKFKSYMDSTPVAKAESTHITTSINYTVNNSSENNSSRKSYSFFRHFRLSKSDYVHLAAVPLLPEGVEVNPDLITRRDTSSLRQSPGNRLISPLSETNSFVTQGKDVRDHSGDVHFEKVPNYQLNSCRCKSVNSKPEIPTLVKPASHITQVLSMSVENPNASGRIDLIRTSSFLTRKQRYLKRLKAAQELDSSLTNNDNNLSCTKHPYLQSFRTTTPTPFASGSRWRRVHSFPALSRHSGTTTKSKSGNHDDGASGQISYKVNQASLKTDDRIDPHNCYPAKIDLALSPTSTHKRVNEVQKKSSIKYTEKPLYGVQSIVQKFEASDEPPKENSSQIFNETISLSEFLSKYCKVTTSKSTGVNNSSISQSSEKNSHHIDANLLNQHEKTQHESNCDSGVPVCKISVGLQCTIASGDNDVDDDDDGGGCRTKQSTCDTSVQTETINCSSCLSSRVVDTCPNSKNNLSLSTHGDNTLNSQSNELAISSSDDFYDLPNVTSTGSLREVICCKVLFNVISQKSNSTSMLDMKSSGQFRKLANYSHIYRPASFHLYHIKSADNVVIQSKDFQIFPDKTPTNQPFHDDDDDDSGDIVSSYGSFPTPPATVLQQFSEDSDKIPSDDDYHSFINIPLTSTFQLVGQVNLLPAISSCRNPSSDYCCERNPLSNIQLNGSNCTQYLYQSENHYEENKQFSNYLPSLDTTDENLPPTPE</sequence>
<dbReference type="Proteomes" id="UP000050795">
    <property type="component" value="Unassembled WGS sequence"/>
</dbReference>
<accession>A0AA85K0K0</accession>
<feature type="region of interest" description="Disordered" evidence="1">
    <location>
        <begin position="70"/>
        <end position="99"/>
    </location>
</feature>
<reference evidence="2" key="1">
    <citation type="submission" date="2022-06" db="EMBL/GenBank/DDBJ databases">
        <authorList>
            <person name="Berger JAMES D."/>
            <person name="Berger JAMES D."/>
        </authorList>
    </citation>
    <scope>NUCLEOTIDE SEQUENCE [LARGE SCALE GENOMIC DNA]</scope>
</reference>
<feature type="region of interest" description="Disordered" evidence="1">
    <location>
        <begin position="364"/>
        <end position="388"/>
    </location>
</feature>
<evidence type="ECO:0000313" key="3">
    <source>
        <dbReference type="WBParaSite" id="TREG1_62910.1"/>
    </source>
</evidence>
<dbReference type="AlphaFoldDB" id="A0AA85K0K0"/>